<dbReference type="Gene3D" id="3.60.130.10">
    <property type="entry name" value="Clavaminate synthase-like"/>
    <property type="match status" value="1"/>
</dbReference>
<evidence type="ECO:0000256" key="6">
    <source>
        <dbReference type="ARBA" id="ARBA00022873"/>
    </source>
</evidence>
<dbReference type="AlphaFoldDB" id="A0A7R9BN20"/>
<dbReference type="SUPFAM" id="SSF51197">
    <property type="entry name" value="Clavaminate synthase-like"/>
    <property type="match status" value="1"/>
</dbReference>
<comment type="cofactor">
    <cofactor evidence="2">
        <name>L-ascorbate</name>
        <dbReference type="ChEBI" id="CHEBI:38290"/>
    </cofactor>
</comment>
<organism evidence="12">
    <name type="scientific">Notodromas monacha</name>
    <dbReference type="NCBI Taxonomy" id="399045"/>
    <lineage>
        <taxon>Eukaryota</taxon>
        <taxon>Metazoa</taxon>
        <taxon>Ecdysozoa</taxon>
        <taxon>Arthropoda</taxon>
        <taxon>Crustacea</taxon>
        <taxon>Oligostraca</taxon>
        <taxon>Ostracoda</taxon>
        <taxon>Podocopa</taxon>
        <taxon>Podocopida</taxon>
        <taxon>Cypridocopina</taxon>
        <taxon>Cypridoidea</taxon>
        <taxon>Cyprididae</taxon>
        <taxon>Notodromas</taxon>
    </lineage>
</organism>
<keyword evidence="9" id="KW-0408">Iron</keyword>
<comment type="cofactor">
    <cofactor evidence="1">
        <name>Fe(2+)</name>
        <dbReference type="ChEBI" id="CHEBI:29033"/>
    </cofactor>
</comment>
<evidence type="ECO:0000259" key="11">
    <source>
        <dbReference type="Pfam" id="PF06155"/>
    </source>
</evidence>
<dbReference type="EMBL" id="CAJPEX010000767">
    <property type="protein sequence ID" value="CAG0917145.1"/>
    <property type="molecule type" value="Genomic_DNA"/>
</dbReference>
<evidence type="ECO:0000259" key="10">
    <source>
        <dbReference type="Pfam" id="PF02668"/>
    </source>
</evidence>
<dbReference type="PANTHER" id="PTHR10696">
    <property type="entry name" value="GAMMA-BUTYROBETAINE HYDROXYLASE-RELATED"/>
    <property type="match status" value="1"/>
</dbReference>
<evidence type="ECO:0000256" key="4">
    <source>
        <dbReference type="ARBA" id="ARBA00008654"/>
    </source>
</evidence>
<accession>A0A7R9BN20</accession>
<evidence type="ECO:0000256" key="3">
    <source>
        <dbReference type="ARBA" id="ARBA00005022"/>
    </source>
</evidence>
<evidence type="ECO:0000256" key="5">
    <source>
        <dbReference type="ARBA" id="ARBA00022723"/>
    </source>
</evidence>
<dbReference type="PANTHER" id="PTHR10696:SF33">
    <property type="entry name" value="GAMMA-BUTYROBETAINE DIOXYGENASE"/>
    <property type="match status" value="1"/>
</dbReference>
<dbReference type="InterPro" id="IPR003819">
    <property type="entry name" value="TauD/TfdA-like"/>
</dbReference>
<dbReference type="CDD" id="cd00250">
    <property type="entry name" value="CAS_like"/>
    <property type="match status" value="1"/>
</dbReference>
<proteinExistence type="inferred from homology"/>
<protein>
    <recommendedName>
        <fullName evidence="14">Gamma-butyrobetaine dioxygenase</fullName>
    </recommendedName>
</protein>
<dbReference type="Gene3D" id="3.30.2020.30">
    <property type="match status" value="1"/>
</dbReference>
<sequence length="452" mass="51877">MLKLAFRTSRDLVKNSSKTTYIIARTLFSNQKFPSASSRTISTSSAALAASSGLVSRSGRNPKPKVAQARISGCSKYLEVSWGNGEVARYPWVWLRDNCQCPKCFQPSAKARLLVMKDLDVDCFPSEVKLEGSDVKVTWQDGHESLWNPDWLQQHIFDDEKTLKSRETLLRNKRIMWKEDFQPKDIPKGQFGQVLTSDEKLLEFLVNLEVHGIHLLENVPPMEGMIHKLADRVAFLRATNYGREFPVKVKMEPSNLAYTGAALGLHTDLVYYDYMPGVQFLHCIKQAEGSLGGESVFADGMSIAAKVKTLDPEAYDLLINVLVDFHDIGSDFYRFHKLQRRPIIERDRYGEVFRLNYNNQVRDTFLAVPLEQVKPLYKAMKLMDDELNKTAIRRRLKTGDMIIFDNMRILHGREAFSVQAEERRNRLLQGGYSDWDEFRSRIRVLQAQQEGN</sequence>
<keyword evidence="7" id="KW-0223">Dioxygenase</keyword>
<evidence type="ECO:0008006" key="14">
    <source>
        <dbReference type="Google" id="ProtNLM"/>
    </source>
</evidence>
<dbReference type="FunFam" id="3.30.2020.30:FF:000002">
    <property type="entry name" value="Putative gamma-butyrobetaine dioxygenase"/>
    <property type="match status" value="1"/>
</dbReference>
<gene>
    <name evidence="12" type="ORF">NMOB1V02_LOCUS4736</name>
</gene>
<comment type="pathway">
    <text evidence="3">Amine and polyamine biosynthesis; carnitine biosynthesis.</text>
</comment>
<evidence type="ECO:0000313" key="12">
    <source>
        <dbReference type="EMBL" id="CAD7276993.1"/>
    </source>
</evidence>
<dbReference type="OrthoDB" id="406634at2759"/>
<reference evidence="12" key="1">
    <citation type="submission" date="2020-11" db="EMBL/GenBank/DDBJ databases">
        <authorList>
            <person name="Tran Van P."/>
        </authorList>
    </citation>
    <scope>NUCLEOTIDE SEQUENCE</scope>
</reference>
<name>A0A7R9BN20_9CRUS</name>
<dbReference type="InterPro" id="IPR038492">
    <property type="entry name" value="GBBH-like_N_sf"/>
</dbReference>
<dbReference type="InterPro" id="IPR042098">
    <property type="entry name" value="TauD-like_sf"/>
</dbReference>
<keyword evidence="6" id="KW-0124">Carnitine biosynthesis</keyword>
<feature type="domain" description="Gamma-butyrobetaine hydroxylase-like N-terminal" evidence="11">
    <location>
        <begin position="75"/>
        <end position="152"/>
    </location>
</feature>
<evidence type="ECO:0000256" key="7">
    <source>
        <dbReference type="ARBA" id="ARBA00022964"/>
    </source>
</evidence>
<dbReference type="GO" id="GO:0016706">
    <property type="term" value="F:2-oxoglutarate-dependent dioxygenase activity"/>
    <property type="evidence" value="ECO:0007669"/>
    <property type="project" value="UniProtKB-ARBA"/>
</dbReference>
<dbReference type="EMBL" id="OA882804">
    <property type="protein sequence ID" value="CAD7276993.1"/>
    <property type="molecule type" value="Genomic_DNA"/>
</dbReference>
<dbReference type="FunFam" id="3.60.130.10:FF:000001">
    <property type="entry name" value="Trimethyllysine dioxygenase, mitochondrial"/>
    <property type="match status" value="1"/>
</dbReference>
<dbReference type="InterPro" id="IPR050411">
    <property type="entry name" value="AlphaKG_dependent_hydroxylases"/>
</dbReference>
<evidence type="ECO:0000256" key="8">
    <source>
        <dbReference type="ARBA" id="ARBA00023002"/>
    </source>
</evidence>
<feature type="domain" description="TauD/TfdA-like" evidence="10">
    <location>
        <begin position="190"/>
        <end position="429"/>
    </location>
</feature>
<keyword evidence="13" id="KW-1185">Reference proteome</keyword>
<evidence type="ECO:0000256" key="9">
    <source>
        <dbReference type="ARBA" id="ARBA00023004"/>
    </source>
</evidence>
<evidence type="ECO:0000256" key="1">
    <source>
        <dbReference type="ARBA" id="ARBA00001954"/>
    </source>
</evidence>
<dbReference type="GO" id="GO:0005739">
    <property type="term" value="C:mitochondrion"/>
    <property type="evidence" value="ECO:0007669"/>
    <property type="project" value="TreeGrafter"/>
</dbReference>
<keyword evidence="5" id="KW-0479">Metal-binding</keyword>
<dbReference type="Pfam" id="PF02668">
    <property type="entry name" value="TauD"/>
    <property type="match status" value="1"/>
</dbReference>
<dbReference type="Pfam" id="PF06155">
    <property type="entry name" value="GBBH-like_N"/>
    <property type="match status" value="1"/>
</dbReference>
<evidence type="ECO:0000313" key="13">
    <source>
        <dbReference type="Proteomes" id="UP000678499"/>
    </source>
</evidence>
<dbReference type="UniPathway" id="UPA00118"/>
<dbReference type="Proteomes" id="UP000678499">
    <property type="component" value="Unassembled WGS sequence"/>
</dbReference>
<dbReference type="GO" id="GO:0046872">
    <property type="term" value="F:metal ion binding"/>
    <property type="evidence" value="ECO:0007669"/>
    <property type="project" value="UniProtKB-KW"/>
</dbReference>
<dbReference type="GO" id="GO:0045329">
    <property type="term" value="P:carnitine biosynthetic process"/>
    <property type="evidence" value="ECO:0007669"/>
    <property type="project" value="UniProtKB-UniPathway"/>
</dbReference>
<dbReference type="InterPro" id="IPR010376">
    <property type="entry name" value="GBBH-like_N"/>
</dbReference>
<keyword evidence="8" id="KW-0560">Oxidoreductase</keyword>
<comment type="similarity">
    <text evidence="4">Belongs to the gamma-BBH/TMLD family.</text>
</comment>
<evidence type="ECO:0000256" key="2">
    <source>
        <dbReference type="ARBA" id="ARBA00001961"/>
    </source>
</evidence>